<dbReference type="AlphaFoldDB" id="A0A4S8JTP9"/>
<keyword evidence="1" id="KW-0472">Membrane</keyword>
<gene>
    <name evidence="2" type="ORF">C4D60_Mb05t04500</name>
</gene>
<comment type="caution">
    <text evidence="2">The sequence shown here is derived from an EMBL/GenBank/DDBJ whole genome shotgun (WGS) entry which is preliminary data.</text>
</comment>
<evidence type="ECO:0000256" key="1">
    <source>
        <dbReference type="SAM" id="Phobius"/>
    </source>
</evidence>
<accession>A0A4S8JTP9</accession>
<keyword evidence="3" id="KW-1185">Reference proteome</keyword>
<feature type="transmembrane region" description="Helical" evidence="1">
    <location>
        <begin position="80"/>
        <end position="102"/>
    </location>
</feature>
<organism evidence="2 3">
    <name type="scientific">Musa balbisiana</name>
    <name type="common">Banana</name>
    <dbReference type="NCBI Taxonomy" id="52838"/>
    <lineage>
        <taxon>Eukaryota</taxon>
        <taxon>Viridiplantae</taxon>
        <taxon>Streptophyta</taxon>
        <taxon>Embryophyta</taxon>
        <taxon>Tracheophyta</taxon>
        <taxon>Spermatophyta</taxon>
        <taxon>Magnoliopsida</taxon>
        <taxon>Liliopsida</taxon>
        <taxon>Zingiberales</taxon>
        <taxon>Musaceae</taxon>
        <taxon>Musa</taxon>
    </lineage>
</organism>
<keyword evidence="1" id="KW-1133">Transmembrane helix</keyword>
<evidence type="ECO:0000313" key="3">
    <source>
        <dbReference type="Proteomes" id="UP000317650"/>
    </source>
</evidence>
<keyword evidence="1" id="KW-0812">Transmembrane</keyword>
<sequence length="227" mass="25412">MRLRMMSTLEGSTSAFLFLGWNLDRILKVFGAIVSAPLVLFERFVPRCVDRGRAMRHWRTNLGPLELESALRILNTVRPVYLFMFRMLVFGAASAYGNYVYIPQLRKIQVSLYGHDAFEGPSTSTGIKSGMSNSRCLLSSPTETLAVLWQNSTCMASVAARGAQNIHSEAMRKLANLLYIEATRCSRSTPTFKALRPQWAVGGAGKGGSDTIKKSKAGQTKWWYRRF</sequence>
<dbReference type="EMBL" id="PYDT01000003">
    <property type="protein sequence ID" value="THU65517.1"/>
    <property type="molecule type" value="Genomic_DNA"/>
</dbReference>
<protein>
    <submittedName>
        <fullName evidence="2">Uncharacterized protein</fullName>
    </submittedName>
</protein>
<name>A0A4S8JTP9_MUSBA</name>
<dbReference type="Proteomes" id="UP000317650">
    <property type="component" value="Chromosome 5"/>
</dbReference>
<proteinExistence type="predicted"/>
<reference evidence="2 3" key="1">
    <citation type="journal article" date="2019" name="Nat. Plants">
        <title>Genome sequencing of Musa balbisiana reveals subgenome evolution and function divergence in polyploid bananas.</title>
        <authorList>
            <person name="Yao X."/>
        </authorList>
    </citation>
    <scope>NUCLEOTIDE SEQUENCE [LARGE SCALE GENOMIC DNA]</scope>
    <source>
        <strain evidence="3">cv. DH-PKW</strain>
        <tissue evidence="2">Leaves</tissue>
    </source>
</reference>
<evidence type="ECO:0000313" key="2">
    <source>
        <dbReference type="EMBL" id="THU65517.1"/>
    </source>
</evidence>